<name>A0A7C8VJZ2_ORBOL</name>
<feature type="region of interest" description="Disordered" evidence="1">
    <location>
        <begin position="1"/>
        <end position="32"/>
    </location>
</feature>
<proteinExistence type="predicted"/>
<feature type="compositionally biased region" description="Low complexity" evidence="1">
    <location>
        <begin position="75"/>
        <end position="89"/>
    </location>
</feature>
<dbReference type="EMBL" id="JAABOJ010000007">
    <property type="protein sequence ID" value="KAF3285499.1"/>
    <property type="molecule type" value="Genomic_DNA"/>
</dbReference>
<evidence type="ECO:0000313" key="3">
    <source>
        <dbReference type="Proteomes" id="UP000474640"/>
    </source>
</evidence>
<protein>
    <submittedName>
        <fullName evidence="2">Uncharacterized protein</fullName>
    </submittedName>
</protein>
<organism evidence="2 3">
    <name type="scientific">Orbilia oligospora</name>
    <name type="common">Nematode-trapping fungus</name>
    <name type="synonym">Arthrobotrys oligospora</name>
    <dbReference type="NCBI Taxonomy" id="2813651"/>
    <lineage>
        <taxon>Eukaryota</taxon>
        <taxon>Fungi</taxon>
        <taxon>Dikarya</taxon>
        <taxon>Ascomycota</taxon>
        <taxon>Pezizomycotina</taxon>
        <taxon>Orbiliomycetes</taxon>
        <taxon>Orbiliales</taxon>
        <taxon>Orbiliaceae</taxon>
        <taxon>Orbilia</taxon>
    </lineage>
</organism>
<comment type="caution">
    <text evidence="2">The sequence shown here is derived from an EMBL/GenBank/DDBJ whole genome shotgun (WGS) entry which is preliminary data.</text>
</comment>
<gene>
    <name evidence="2" type="ORF">TWF970_010549</name>
</gene>
<dbReference type="OrthoDB" id="5374579at2759"/>
<reference evidence="2 3" key="1">
    <citation type="submission" date="2020-01" db="EMBL/GenBank/DDBJ databases">
        <authorList>
            <person name="Palmer J.M."/>
        </authorList>
    </citation>
    <scope>NUCLEOTIDE SEQUENCE [LARGE SCALE GENOMIC DNA]</scope>
    <source>
        <strain evidence="2 3">TWF970</strain>
    </source>
</reference>
<feature type="region of interest" description="Disordered" evidence="1">
    <location>
        <begin position="49"/>
        <end position="114"/>
    </location>
</feature>
<evidence type="ECO:0000313" key="2">
    <source>
        <dbReference type="EMBL" id="KAF3285499.1"/>
    </source>
</evidence>
<evidence type="ECO:0000256" key="1">
    <source>
        <dbReference type="SAM" id="MobiDB-lite"/>
    </source>
</evidence>
<dbReference type="Proteomes" id="UP000474640">
    <property type="component" value="Unassembled WGS sequence"/>
</dbReference>
<sequence length="228" mass="25778">MAYQSREEEEELLLLDLYDPPQEEKKKRKKKKKEELLLLDFDEIVVRPGVKSQPPREVLSSQSTETATAAGLKEASPQPAQQSISSACQESSDDTSKKAASSSTSVPPEAPSAATKEAANLNFWDLHRHLAGLGEKEARYRELNQKAPGRPGELTPKFVTDLINHAEGSMCFHTGVFTKQEKNWQKCAKCKAYQPDFTFECKGCNTLLCLRCKIEVQDRRLSWRRDKY</sequence>
<accession>A0A7C8VJZ2</accession>
<dbReference type="AlphaFoldDB" id="A0A7C8VJZ2"/>